<dbReference type="Pfam" id="PF00990">
    <property type="entry name" value="GGDEF"/>
    <property type="match status" value="1"/>
</dbReference>
<dbReference type="PROSITE" id="PS50887">
    <property type="entry name" value="GGDEF"/>
    <property type="match status" value="1"/>
</dbReference>
<evidence type="ECO:0000259" key="4">
    <source>
        <dbReference type="PROSITE" id="PS50110"/>
    </source>
</evidence>
<dbReference type="InterPro" id="IPR050469">
    <property type="entry name" value="Diguanylate_Cyclase"/>
</dbReference>
<evidence type="ECO:0000313" key="7">
    <source>
        <dbReference type="Proteomes" id="UP000199611"/>
    </source>
</evidence>
<dbReference type="InterPro" id="IPR000160">
    <property type="entry name" value="GGDEF_dom"/>
</dbReference>
<dbReference type="SMART" id="SM00267">
    <property type="entry name" value="GGDEF"/>
    <property type="match status" value="1"/>
</dbReference>
<dbReference type="PANTHER" id="PTHR45138:SF9">
    <property type="entry name" value="DIGUANYLATE CYCLASE DGCM-RELATED"/>
    <property type="match status" value="1"/>
</dbReference>
<dbReference type="FunFam" id="3.30.70.270:FF:000001">
    <property type="entry name" value="Diguanylate cyclase domain protein"/>
    <property type="match status" value="1"/>
</dbReference>
<reference evidence="6 7" key="1">
    <citation type="submission" date="2016-10" db="EMBL/GenBank/DDBJ databases">
        <authorList>
            <person name="de Groot N.N."/>
        </authorList>
    </citation>
    <scope>NUCLEOTIDE SEQUENCE [LARGE SCALE GENOMIC DNA]</scope>
    <source>
        <strain evidence="6 7">DSM 9990</strain>
    </source>
</reference>
<dbReference type="Gene3D" id="3.30.70.270">
    <property type="match status" value="1"/>
</dbReference>
<accession>A0A1I4UUN0</accession>
<feature type="modified residue" description="4-aspartylphosphate" evidence="3">
    <location>
        <position position="55"/>
    </location>
</feature>
<dbReference type="Proteomes" id="UP000199611">
    <property type="component" value="Unassembled WGS sequence"/>
</dbReference>
<evidence type="ECO:0000313" key="6">
    <source>
        <dbReference type="EMBL" id="SFM92689.1"/>
    </source>
</evidence>
<dbReference type="SUPFAM" id="SSF55073">
    <property type="entry name" value="Nucleotide cyclase"/>
    <property type="match status" value="1"/>
</dbReference>
<dbReference type="EMBL" id="FOUU01000007">
    <property type="protein sequence ID" value="SFM92689.1"/>
    <property type="molecule type" value="Genomic_DNA"/>
</dbReference>
<evidence type="ECO:0000256" key="3">
    <source>
        <dbReference type="PROSITE-ProRule" id="PRU00169"/>
    </source>
</evidence>
<comment type="catalytic activity">
    <reaction evidence="2">
        <text>2 GTP = 3',3'-c-di-GMP + 2 diphosphate</text>
        <dbReference type="Rhea" id="RHEA:24898"/>
        <dbReference type="ChEBI" id="CHEBI:33019"/>
        <dbReference type="ChEBI" id="CHEBI:37565"/>
        <dbReference type="ChEBI" id="CHEBI:58805"/>
        <dbReference type="EC" id="2.7.7.65"/>
    </reaction>
</comment>
<dbReference type="GO" id="GO:0052621">
    <property type="term" value="F:diguanylate cyclase activity"/>
    <property type="evidence" value="ECO:0007669"/>
    <property type="project" value="UniProtKB-EC"/>
</dbReference>
<sequence length="310" mass="34372">MNDLKRVMVVEDSATQALHLKAILESLGYDVKVASNGRVALDMLHEDFCRIVITDWIMPEMDGIEFCKSLRSLDLPGYVYVLILTARDNLDDLVEGLEAGADDYLTKPVNPAELAARLKTAKRILELESSLRQRNEEIARMAVTDQLTGLYNRRYFNEQLPLVIKAAVRFQQPLSLIMMDIDHFKSVNDTYGHQAGDAVLQKFAEMVRSSLRAGVDWAARFGGEEFAVVMTNTALKGAEVAAERLRLLVAHSLIPIPSGDKLRITASFGVASVTPGSPDEPTMEKLVAAADEALYRAKRRGRNRVVAVVL</sequence>
<proteinExistence type="predicted"/>
<dbReference type="GO" id="GO:0043709">
    <property type="term" value="P:cell adhesion involved in single-species biofilm formation"/>
    <property type="evidence" value="ECO:0007669"/>
    <property type="project" value="TreeGrafter"/>
</dbReference>
<organism evidence="6 7">
    <name type="scientific">Thermodesulforhabdus norvegica</name>
    <dbReference type="NCBI Taxonomy" id="39841"/>
    <lineage>
        <taxon>Bacteria</taxon>
        <taxon>Pseudomonadati</taxon>
        <taxon>Thermodesulfobacteriota</taxon>
        <taxon>Syntrophobacteria</taxon>
        <taxon>Syntrophobacterales</taxon>
        <taxon>Thermodesulforhabdaceae</taxon>
        <taxon>Thermodesulforhabdus</taxon>
    </lineage>
</organism>
<feature type="domain" description="GGDEF" evidence="5">
    <location>
        <begin position="172"/>
        <end position="310"/>
    </location>
</feature>
<dbReference type="PANTHER" id="PTHR45138">
    <property type="entry name" value="REGULATORY COMPONENTS OF SENSORY TRANSDUCTION SYSTEM"/>
    <property type="match status" value="1"/>
</dbReference>
<keyword evidence="3" id="KW-0597">Phosphoprotein</keyword>
<evidence type="ECO:0000259" key="5">
    <source>
        <dbReference type="PROSITE" id="PS50887"/>
    </source>
</evidence>
<dbReference type="InterPro" id="IPR029787">
    <property type="entry name" value="Nucleotide_cyclase"/>
</dbReference>
<dbReference type="SUPFAM" id="SSF52172">
    <property type="entry name" value="CheY-like"/>
    <property type="match status" value="1"/>
</dbReference>
<evidence type="ECO:0000256" key="1">
    <source>
        <dbReference type="ARBA" id="ARBA00012528"/>
    </source>
</evidence>
<keyword evidence="7" id="KW-1185">Reference proteome</keyword>
<dbReference type="InterPro" id="IPR043128">
    <property type="entry name" value="Rev_trsase/Diguanyl_cyclase"/>
</dbReference>
<dbReference type="NCBIfam" id="TIGR00254">
    <property type="entry name" value="GGDEF"/>
    <property type="match status" value="1"/>
</dbReference>
<dbReference type="InterPro" id="IPR011006">
    <property type="entry name" value="CheY-like_superfamily"/>
</dbReference>
<dbReference type="GO" id="GO:1902201">
    <property type="term" value="P:negative regulation of bacterial-type flagellum-dependent cell motility"/>
    <property type="evidence" value="ECO:0007669"/>
    <property type="project" value="TreeGrafter"/>
</dbReference>
<dbReference type="InterPro" id="IPR001789">
    <property type="entry name" value="Sig_transdc_resp-reg_receiver"/>
</dbReference>
<dbReference type="STRING" id="39841.SAMN05660836_01973"/>
<feature type="domain" description="Response regulatory" evidence="4">
    <location>
        <begin position="6"/>
        <end position="122"/>
    </location>
</feature>
<name>A0A1I4UUN0_9BACT</name>
<dbReference type="CDD" id="cd01949">
    <property type="entry name" value="GGDEF"/>
    <property type="match status" value="1"/>
</dbReference>
<gene>
    <name evidence="6" type="ORF">SAMN05660836_01973</name>
</gene>
<protein>
    <recommendedName>
        <fullName evidence="1">diguanylate cyclase</fullName>
        <ecNumber evidence="1">2.7.7.65</ecNumber>
    </recommendedName>
</protein>
<dbReference type="AlphaFoldDB" id="A0A1I4UUN0"/>
<dbReference type="RefSeq" id="WP_093395423.1">
    <property type="nucleotide sequence ID" value="NZ_FOUU01000007.1"/>
</dbReference>
<dbReference type="SMART" id="SM00448">
    <property type="entry name" value="REC"/>
    <property type="match status" value="1"/>
</dbReference>
<dbReference type="GO" id="GO:0005886">
    <property type="term" value="C:plasma membrane"/>
    <property type="evidence" value="ECO:0007669"/>
    <property type="project" value="TreeGrafter"/>
</dbReference>
<dbReference type="Gene3D" id="3.40.50.2300">
    <property type="match status" value="1"/>
</dbReference>
<dbReference type="GO" id="GO:0000160">
    <property type="term" value="P:phosphorelay signal transduction system"/>
    <property type="evidence" value="ECO:0007669"/>
    <property type="project" value="InterPro"/>
</dbReference>
<dbReference type="PROSITE" id="PS50110">
    <property type="entry name" value="RESPONSE_REGULATORY"/>
    <property type="match status" value="1"/>
</dbReference>
<dbReference type="OrthoDB" id="9778432at2"/>
<dbReference type="EC" id="2.7.7.65" evidence="1"/>
<dbReference type="Pfam" id="PF00072">
    <property type="entry name" value="Response_reg"/>
    <property type="match status" value="1"/>
</dbReference>
<evidence type="ECO:0000256" key="2">
    <source>
        <dbReference type="ARBA" id="ARBA00034247"/>
    </source>
</evidence>